<feature type="region of interest" description="Disordered" evidence="1">
    <location>
        <begin position="1"/>
        <end position="22"/>
    </location>
</feature>
<organism evidence="2 3">
    <name type="scientific">Striga asiatica</name>
    <name type="common">Asiatic witchweed</name>
    <name type="synonym">Buchnera asiatica</name>
    <dbReference type="NCBI Taxonomy" id="4170"/>
    <lineage>
        <taxon>Eukaryota</taxon>
        <taxon>Viridiplantae</taxon>
        <taxon>Streptophyta</taxon>
        <taxon>Embryophyta</taxon>
        <taxon>Tracheophyta</taxon>
        <taxon>Spermatophyta</taxon>
        <taxon>Magnoliopsida</taxon>
        <taxon>eudicotyledons</taxon>
        <taxon>Gunneridae</taxon>
        <taxon>Pentapetalae</taxon>
        <taxon>asterids</taxon>
        <taxon>lamiids</taxon>
        <taxon>Lamiales</taxon>
        <taxon>Orobanchaceae</taxon>
        <taxon>Buchnereae</taxon>
        <taxon>Striga</taxon>
    </lineage>
</organism>
<reference evidence="3" key="1">
    <citation type="journal article" date="2019" name="Curr. Biol.">
        <title>Genome Sequence of Striga asiatica Provides Insight into the Evolution of Plant Parasitism.</title>
        <authorList>
            <person name="Yoshida S."/>
            <person name="Kim S."/>
            <person name="Wafula E.K."/>
            <person name="Tanskanen J."/>
            <person name="Kim Y.M."/>
            <person name="Honaas L."/>
            <person name="Yang Z."/>
            <person name="Spallek T."/>
            <person name="Conn C.E."/>
            <person name="Ichihashi Y."/>
            <person name="Cheong K."/>
            <person name="Cui S."/>
            <person name="Der J.P."/>
            <person name="Gundlach H."/>
            <person name="Jiao Y."/>
            <person name="Hori C."/>
            <person name="Ishida J.K."/>
            <person name="Kasahara H."/>
            <person name="Kiba T."/>
            <person name="Kim M.S."/>
            <person name="Koo N."/>
            <person name="Laohavisit A."/>
            <person name="Lee Y.H."/>
            <person name="Lumba S."/>
            <person name="McCourt P."/>
            <person name="Mortimer J.C."/>
            <person name="Mutuku J.M."/>
            <person name="Nomura T."/>
            <person name="Sasaki-Sekimoto Y."/>
            <person name="Seto Y."/>
            <person name="Wang Y."/>
            <person name="Wakatake T."/>
            <person name="Sakakibara H."/>
            <person name="Demura T."/>
            <person name="Yamaguchi S."/>
            <person name="Yoneyama K."/>
            <person name="Manabe R.I."/>
            <person name="Nelson D.C."/>
            <person name="Schulman A.H."/>
            <person name="Timko M.P."/>
            <person name="dePamphilis C.W."/>
            <person name="Choi D."/>
            <person name="Shirasu K."/>
        </authorList>
    </citation>
    <scope>NUCLEOTIDE SEQUENCE [LARGE SCALE GENOMIC DNA]</scope>
    <source>
        <strain evidence="3">cv. UVA1</strain>
    </source>
</reference>
<dbReference type="EMBL" id="BKCP01009181">
    <property type="protein sequence ID" value="GER50388.1"/>
    <property type="molecule type" value="Genomic_DNA"/>
</dbReference>
<feature type="region of interest" description="Disordered" evidence="1">
    <location>
        <begin position="35"/>
        <end position="69"/>
    </location>
</feature>
<comment type="caution">
    <text evidence="2">The sequence shown here is derived from an EMBL/GenBank/DDBJ whole genome shotgun (WGS) entry which is preliminary data.</text>
</comment>
<dbReference type="OrthoDB" id="10488119at2759"/>
<accession>A0A5A7QZ80</accession>
<evidence type="ECO:0000313" key="2">
    <source>
        <dbReference type="EMBL" id="GER50388.1"/>
    </source>
</evidence>
<dbReference type="Proteomes" id="UP000325081">
    <property type="component" value="Unassembled WGS sequence"/>
</dbReference>
<evidence type="ECO:0000256" key="1">
    <source>
        <dbReference type="SAM" id="MobiDB-lite"/>
    </source>
</evidence>
<evidence type="ECO:0000313" key="3">
    <source>
        <dbReference type="Proteomes" id="UP000325081"/>
    </source>
</evidence>
<feature type="compositionally biased region" description="Basic and acidic residues" evidence="1">
    <location>
        <begin position="35"/>
        <end position="44"/>
    </location>
</feature>
<keyword evidence="3" id="KW-1185">Reference proteome</keyword>
<sequence>MPATEPLTRVQKDPALDSQDELLPEEMVPLFFEQDRQMQGKEATESLNCEPVQDEKSLEKDKKISSHQATQKEFYGTLKARVAELRRETSMLNQQLRRQATMCEQLSEDNKLLMDELKKTCEPWVIEILEANNPETNPQTD</sequence>
<dbReference type="AlphaFoldDB" id="A0A5A7QZ80"/>
<name>A0A5A7QZ80_STRAF</name>
<proteinExistence type="predicted"/>
<protein>
    <submittedName>
        <fullName evidence="2">G-box binding factor bZIP transcription factor</fullName>
    </submittedName>
</protein>
<gene>
    <name evidence="2" type="ORF">STAS_27693</name>
</gene>
<feature type="compositionally biased region" description="Basic and acidic residues" evidence="1">
    <location>
        <begin position="53"/>
        <end position="64"/>
    </location>
</feature>